<evidence type="ECO:0000256" key="6">
    <source>
        <dbReference type="ARBA" id="ARBA00022989"/>
    </source>
</evidence>
<dbReference type="PANTHER" id="PTHR30472:SF67">
    <property type="entry name" value="PERMEASE OF ABC TRANSPORTER-RELATED"/>
    <property type="match status" value="1"/>
</dbReference>
<comment type="subcellular location">
    <subcellularLocation>
        <location evidence="1">Cell membrane</location>
        <topology evidence="1">Multi-pass membrane protein</topology>
    </subcellularLocation>
</comment>
<evidence type="ECO:0000313" key="10">
    <source>
        <dbReference type="EMBL" id="EWC60911.1"/>
    </source>
</evidence>
<feature type="transmembrane region" description="Helical" evidence="9">
    <location>
        <begin position="21"/>
        <end position="41"/>
    </location>
</feature>
<feature type="transmembrane region" description="Helical" evidence="9">
    <location>
        <begin position="174"/>
        <end position="196"/>
    </location>
</feature>
<comment type="similarity">
    <text evidence="2">Belongs to the binding-protein-dependent transport system permease family. FecCD subfamily.</text>
</comment>
<gene>
    <name evidence="10" type="ORF">UO65_3841</name>
</gene>
<dbReference type="STRING" id="909613.UO65_3841"/>
<dbReference type="GO" id="GO:0033214">
    <property type="term" value="P:siderophore-iron import into cell"/>
    <property type="evidence" value="ECO:0007669"/>
    <property type="project" value="TreeGrafter"/>
</dbReference>
<keyword evidence="3" id="KW-0813">Transport</keyword>
<dbReference type="PANTHER" id="PTHR30472">
    <property type="entry name" value="FERRIC ENTEROBACTIN TRANSPORT SYSTEM PERMEASE PROTEIN"/>
    <property type="match status" value="1"/>
</dbReference>
<keyword evidence="6 9" id="KW-1133">Transmembrane helix</keyword>
<dbReference type="InterPro" id="IPR000522">
    <property type="entry name" value="ABC_transptr_permease_BtuC"/>
</dbReference>
<feature type="transmembrane region" description="Helical" evidence="9">
    <location>
        <begin position="87"/>
        <end position="108"/>
    </location>
</feature>
<evidence type="ECO:0000256" key="7">
    <source>
        <dbReference type="ARBA" id="ARBA00023136"/>
    </source>
</evidence>
<evidence type="ECO:0000256" key="4">
    <source>
        <dbReference type="ARBA" id="ARBA00022475"/>
    </source>
</evidence>
<dbReference type="GO" id="GO:0022857">
    <property type="term" value="F:transmembrane transporter activity"/>
    <property type="evidence" value="ECO:0007669"/>
    <property type="project" value="InterPro"/>
</dbReference>
<dbReference type="SUPFAM" id="SSF81345">
    <property type="entry name" value="ABC transporter involved in vitamin B12 uptake, BtuC"/>
    <property type="match status" value="1"/>
</dbReference>
<keyword evidence="7 9" id="KW-0472">Membrane</keyword>
<dbReference type="RefSeq" id="WP_052021348.1">
    <property type="nucleotide sequence ID" value="NZ_AYXG01000139.1"/>
</dbReference>
<organism evidence="10 11">
    <name type="scientific">Actinokineospora spheciospongiae</name>
    <dbReference type="NCBI Taxonomy" id="909613"/>
    <lineage>
        <taxon>Bacteria</taxon>
        <taxon>Bacillati</taxon>
        <taxon>Actinomycetota</taxon>
        <taxon>Actinomycetes</taxon>
        <taxon>Pseudonocardiales</taxon>
        <taxon>Pseudonocardiaceae</taxon>
        <taxon>Actinokineospora</taxon>
    </lineage>
</organism>
<name>W7IWS8_9PSEU</name>
<keyword evidence="11" id="KW-1185">Reference proteome</keyword>
<evidence type="ECO:0000313" key="11">
    <source>
        <dbReference type="Proteomes" id="UP000019277"/>
    </source>
</evidence>
<proteinExistence type="inferred from homology"/>
<dbReference type="AlphaFoldDB" id="W7IWS8"/>
<evidence type="ECO:0000256" key="8">
    <source>
        <dbReference type="SAM" id="MobiDB-lite"/>
    </source>
</evidence>
<feature type="transmembrane region" description="Helical" evidence="9">
    <location>
        <begin position="140"/>
        <end position="162"/>
    </location>
</feature>
<evidence type="ECO:0000256" key="5">
    <source>
        <dbReference type="ARBA" id="ARBA00022692"/>
    </source>
</evidence>
<dbReference type="InterPro" id="IPR037294">
    <property type="entry name" value="ABC_BtuC-like"/>
</dbReference>
<dbReference type="Pfam" id="PF01032">
    <property type="entry name" value="FecCD"/>
    <property type="match status" value="1"/>
</dbReference>
<protein>
    <submittedName>
        <fullName evidence="10">ABC transporter (Iron.B12.siderophore.hemin), permease component</fullName>
    </submittedName>
</protein>
<dbReference type="Gene3D" id="1.10.3470.10">
    <property type="entry name" value="ABC transporter involved in vitamin B12 uptake, BtuC"/>
    <property type="match status" value="1"/>
</dbReference>
<feature type="transmembrane region" description="Helical" evidence="9">
    <location>
        <begin position="115"/>
        <end position="134"/>
    </location>
</feature>
<accession>W7IWS8</accession>
<evidence type="ECO:0000256" key="2">
    <source>
        <dbReference type="ARBA" id="ARBA00007935"/>
    </source>
</evidence>
<feature type="transmembrane region" description="Helical" evidence="9">
    <location>
        <begin position="333"/>
        <end position="351"/>
    </location>
</feature>
<dbReference type="eggNOG" id="COG0609">
    <property type="taxonomic scope" value="Bacteria"/>
</dbReference>
<feature type="region of interest" description="Disordered" evidence="8">
    <location>
        <begin position="1"/>
        <end position="20"/>
    </location>
</feature>
<dbReference type="Proteomes" id="UP000019277">
    <property type="component" value="Unassembled WGS sequence"/>
</dbReference>
<reference evidence="10 11" key="1">
    <citation type="journal article" date="2014" name="Genome Announc.">
        <title>Draft Genome Sequence of the Antitrypanosomally Active Sponge-Associated Bacterium Actinokineospora sp. Strain EG49.</title>
        <authorList>
            <person name="Harjes J."/>
            <person name="Ryu T."/>
            <person name="Abdelmohsen U.R."/>
            <person name="Moitinho-Silva L."/>
            <person name="Horn H."/>
            <person name="Ravasi T."/>
            <person name="Hentschel U."/>
        </authorList>
    </citation>
    <scope>NUCLEOTIDE SEQUENCE [LARGE SCALE GENOMIC DNA]</scope>
    <source>
        <strain evidence="10 11">EG49</strain>
    </source>
</reference>
<sequence>MTAAPDTDRRSAGGPPPRRRAGQAVLLLGLGAALLVGIALATSLGPVSVPLRETVQVVLHNISSEWFAKPSDPVFAQIVWQFRLPRALLGAVVGAGLAAVGVVLQAVVRNPLADPYLLGVSSGASFGAVLVLVVGSGAAAGLGISSAAFAGALIATLLVYALAQRGGRVTPFRLILAGVSLAYLFQALYGLLLLRANPHDVQGVLTWLFGSLGSTAWSDVGVPAAGVLVGLLYLFTQARPLNSLLGGEETAVSLGLDVARFRIRMLVVTSLMVGVMVAVSGAIAFVGLIIPHLCRMLVGADHRRLLPVAALTGAVFLVLMDLAARTVLEATELPLSIVTAVFGVPFFIWLLRKREVGREARFG</sequence>
<comment type="caution">
    <text evidence="10">The sequence shown here is derived from an EMBL/GenBank/DDBJ whole genome shotgun (WGS) entry which is preliminary data.</text>
</comment>
<keyword evidence="4" id="KW-1003">Cell membrane</keyword>
<dbReference type="CDD" id="cd06550">
    <property type="entry name" value="TM_ABC_iron-siderophores_like"/>
    <property type="match status" value="1"/>
</dbReference>
<feature type="transmembrane region" description="Helical" evidence="9">
    <location>
        <begin position="216"/>
        <end position="235"/>
    </location>
</feature>
<feature type="transmembrane region" description="Helical" evidence="9">
    <location>
        <begin position="305"/>
        <end position="324"/>
    </location>
</feature>
<evidence type="ECO:0000256" key="1">
    <source>
        <dbReference type="ARBA" id="ARBA00004651"/>
    </source>
</evidence>
<evidence type="ECO:0000256" key="3">
    <source>
        <dbReference type="ARBA" id="ARBA00022448"/>
    </source>
</evidence>
<dbReference type="EMBL" id="AYXG01000139">
    <property type="protein sequence ID" value="EWC60911.1"/>
    <property type="molecule type" value="Genomic_DNA"/>
</dbReference>
<dbReference type="GO" id="GO:0005886">
    <property type="term" value="C:plasma membrane"/>
    <property type="evidence" value="ECO:0007669"/>
    <property type="project" value="UniProtKB-SubCell"/>
</dbReference>
<evidence type="ECO:0000256" key="9">
    <source>
        <dbReference type="SAM" id="Phobius"/>
    </source>
</evidence>
<feature type="transmembrane region" description="Helical" evidence="9">
    <location>
        <begin position="266"/>
        <end position="293"/>
    </location>
</feature>
<feature type="compositionally biased region" description="Basic and acidic residues" evidence="8">
    <location>
        <begin position="1"/>
        <end position="11"/>
    </location>
</feature>
<dbReference type="FunFam" id="1.10.3470.10:FF:000001">
    <property type="entry name" value="Vitamin B12 ABC transporter permease BtuC"/>
    <property type="match status" value="1"/>
</dbReference>
<dbReference type="OrthoDB" id="9782305at2"/>
<keyword evidence="5 9" id="KW-0812">Transmembrane</keyword>